<keyword evidence="3" id="KW-0805">Transcription regulation</keyword>
<reference evidence="8" key="1">
    <citation type="submission" date="2021-04" db="EMBL/GenBank/DDBJ databases">
        <authorList>
            <consortium name="Wellcome Sanger Institute Data Sharing"/>
        </authorList>
    </citation>
    <scope>NUCLEOTIDE SEQUENCE [LARGE SCALE GENOMIC DNA]</scope>
</reference>
<feature type="region of interest" description="Disordered" evidence="6">
    <location>
        <begin position="141"/>
        <end position="208"/>
    </location>
</feature>
<dbReference type="InterPro" id="IPR016197">
    <property type="entry name" value="Chromo-like_dom_sf"/>
</dbReference>
<keyword evidence="4" id="KW-0804">Transcription</keyword>
<evidence type="ECO:0000256" key="2">
    <source>
        <dbReference type="ARBA" id="ARBA00022491"/>
    </source>
</evidence>
<dbReference type="GeneID" id="113155821"/>
<keyword evidence="2" id="KW-0678">Repressor</keyword>
<feature type="compositionally biased region" description="Acidic residues" evidence="6">
    <location>
        <begin position="155"/>
        <end position="183"/>
    </location>
</feature>
<comment type="subcellular location">
    <subcellularLocation>
        <location evidence="1">Nucleus</location>
    </subcellularLocation>
</comment>
<proteinExistence type="predicted"/>
<accession>A0A7N6B4Z9</accession>
<dbReference type="GeneTree" id="ENSGT00940000158365"/>
<dbReference type="InterPro" id="IPR000953">
    <property type="entry name" value="Chromo/chromo_shadow_dom"/>
</dbReference>
<keyword evidence="5" id="KW-0539">Nucleus</keyword>
<dbReference type="InParanoid" id="A0A7N6B4Z9"/>
<dbReference type="PANTHER" id="PTHR47277:SF1">
    <property type="entry name" value="CHROMOBOX PROTEIN HOMOLOG 7"/>
    <property type="match status" value="1"/>
</dbReference>
<dbReference type="Gene3D" id="2.40.50.40">
    <property type="match status" value="1"/>
</dbReference>
<dbReference type="GO" id="GO:0035102">
    <property type="term" value="C:PRC1 complex"/>
    <property type="evidence" value="ECO:0007669"/>
    <property type="project" value="InterPro"/>
</dbReference>
<dbReference type="RefSeq" id="XP_026206297.1">
    <property type="nucleotide sequence ID" value="XM_026350512.1"/>
</dbReference>
<organism evidence="8 9">
    <name type="scientific">Anabas testudineus</name>
    <name type="common">Climbing perch</name>
    <name type="synonym">Anthias testudineus</name>
    <dbReference type="NCBI Taxonomy" id="64144"/>
    <lineage>
        <taxon>Eukaryota</taxon>
        <taxon>Metazoa</taxon>
        <taxon>Chordata</taxon>
        <taxon>Craniata</taxon>
        <taxon>Vertebrata</taxon>
        <taxon>Euteleostomi</taxon>
        <taxon>Actinopterygii</taxon>
        <taxon>Neopterygii</taxon>
        <taxon>Teleostei</taxon>
        <taxon>Neoteleostei</taxon>
        <taxon>Acanthomorphata</taxon>
        <taxon>Anabantaria</taxon>
        <taxon>Anabantiformes</taxon>
        <taxon>Anabantoidei</taxon>
        <taxon>Anabantidae</taxon>
        <taxon>Anabas</taxon>
    </lineage>
</organism>
<feature type="domain" description="Chromo" evidence="7">
    <location>
        <begin position="11"/>
        <end position="61"/>
    </location>
</feature>
<dbReference type="SUPFAM" id="SSF54160">
    <property type="entry name" value="Chromo domain-like"/>
    <property type="match status" value="1"/>
</dbReference>
<reference evidence="8" key="2">
    <citation type="submission" date="2025-08" db="UniProtKB">
        <authorList>
            <consortium name="Ensembl"/>
        </authorList>
    </citation>
    <scope>IDENTIFICATION</scope>
</reference>
<dbReference type="OrthoDB" id="1918685at2759"/>
<dbReference type="Pfam" id="PF17218">
    <property type="entry name" value="CBX7_C"/>
    <property type="match status" value="1"/>
</dbReference>
<name>A0A7N6B4Z9_ANATE</name>
<evidence type="ECO:0000313" key="9">
    <source>
        <dbReference type="Proteomes" id="UP000265040"/>
    </source>
</evidence>
<dbReference type="InterPro" id="IPR043000">
    <property type="entry name" value="CBX7"/>
</dbReference>
<dbReference type="GO" id="GO:0000122">
    <property type="term" value="P:negative regulation of transcription by RNA polymerase II"/>
    <property type="evidence" value="ECO:0007669"/>
    <property type="project" value="TreeGrafter"/>
</dbReference>
<dbReference type="PROSITE" id="PS00598">
    <property type="entry name" value="CHROMO_1"/>
    <property type="match status" value="1"/>
</dbReference>
<dbReference type="PROSITE" id="PS50013">
    <property type="entry name" value="CHROMO_2"/>
    <property type="match status" value="1"/>
</dbReference>
<dbReference type="InterPro" id="IPR023779">
    <property type="entry name" value="Chromodomain_CS"/>
</dbReference>
<evidence type="ECO:0000256" key="3">
    <source>
        <dbReference type="ARBA" id="ARBA00023015"/>
    </source>
</evidence>
<dbReference type="SMART" id="SM00298">
    <property type="entry name" value="CHROMO"/>
    <property type="match status" value="1"/>
</dbReference>
<dbReference type="InterPro" id="IPR017984">
    <property type="entry name" value="Chromo_dom_subgr"/>
</dbReference>
<evidence type="ECO:0000256" key="1">
    <source>
        <dbReference type="ARBA" id="ARBA00004123"/>
    </source>
</evidence>
<dbReference type="InterPro" id="IPR023780">
    <property type="entry name" value="Chromo_domain"/>
</dbReference>
<dbReference type="InterPro" id="IPR033773">
    <property type="entry name" value="CBX7_C"/>
</dbReference>
<evidence type="ECO:0000256" key="4">
    <source>
        <dbReference type="ARBA" id="ARBA00023163"/>
    </source>
</evidence>
<dbReference type="PRINTS" id="PR00504">
    <property type="entry name" value="CHROMODOMAIN"/>
</dbReference>
<dbReference type="FunFam" id="2.40.50.40:FF:000006">
    <property type="entry name" value="Chromobox protein homolog 7"/>
    <property type="match status" value="1"/>
</dbReference>
<keyword evidence="9" id="KW-1185">Reference proteome</keyword>
<evidence type="ECO:0000313" key="8">
    <source>
        <dbReference type="Ensembl" id="ENSATEP00000058569.1"/>
    </source>
</evidence>
<reference evidence="8" key="3">
    <citation type="submission" date="2025-09" db="UniProtKB">
        <authorList>
            <consortium name="Ensembl"/>
        </authorList>
    </citation>
    <scope>IDENTIFICATION</scope>
</reference>
<evidence type="ECO:0000256" key="6">
    <source>
        <dbReference type="SAM" id="MobiDB-lite"/>
    </source>
</evidence>
<dbReference type="AlphaFoldDB" id="A0A7N6B4Z9"/>
<dbReference type="Proteomes" id="UP000265040">
    <property type="component" value="Chromosome 19"/>
</dbReference>
<evidence type="ECO:0000259" key="7">
    <source>
        <dbReference type="PROSITE" id="PS50013"/>
    </source>
</evidence>
<dbReference type="PANTHER" id="PTHR47277">
    <property type="entry name" value="CHROMOBOX PROTEIN HOMOLOG 7"/>
    <property type="match status" value="1"/>
</dbReference>
<dbReference type="CDD" id="cd18646">
    <property type="entry name" value="CD_Cbx7"/>
    <property type="match status" value="1"/>
</dbReference>
<dbReference type="Ensembl" id="ENSATET00000043252.2">
    <property type="protein sequence ID" value="ENSATEP00000058569.1"/>
    <property type="gene ID" value="ENSATEG00000027992.2"/>
</dbReference>
<evidence type="ECO:0000256" key="5">
    <source>
        <dbReference type="ARBA" id="ARBA00023242"/>
    </source>
</evidence>
<protein>
    <recommendedName>
        <fullName evidence="7">Chromo domain-containing protein</fullName>
    </recommendedName>
</protein>
<sequence>MELSAIGEQVFAVESIVKKRVRKGNVEYLLKWKGWPPKYSTWEPEEHILDRRLVQAYEEKEERVRALGHRRKGPKSKRLLLQNTVYTMDLRSAHKTPEKPPPQLHLSLTRSLVPEDEDEAYSDCGQDAQPQMAYCKSKSRKSHFRCLDSNPPSPTEEDWEGRGEEEEEDDVDVEEDMEEEEETVVAQKETTEKSVGIFNGQERTDKWSSAVGPDEIIASEMTDNVWRPIIGPGEVTVTDITLNSLTVTFKESRVAKGFFRGWGLEV</sequence>
<dbReference type="CTD" id="101882803"/>
<dbReference type="Pfam" id="PF00385">
    <property type="entry name" value="Chromo"/>
    <property type="match status" value="1"/>
</dbReference>